<name>A0AB72X773_9RALS</name>
<reference evidence="3 4" key="1">
    <citation type="submission" date="2023-07" db="EMBL/GenBank/DDBJ databases">
        <authorList>
            <person name="Peeters C."/>
        </authorList>
    </citation>
    <scope>NUCLEOTIDE SEQUENCE [LARGE SCALE GENOMIC DNA]</scope>
    <source>
        <strain evidence="3 4">R-16034</strain>
    </source>
</reference>
<dbReference type="RefSeq" id="WP_316902431.1">
    <property type="nucleotide sequence ID" value="NZ_CATWHI010000011.1"/>
</dbReference>
<evidence type="ECO:0000256" key="1">
    <source>
        <dbReference type="ARBA" id="ARBA00022481"/>
    </source>
</evidence>
<comment type="caution">
    <text evidence="3">The sequence shown here is derived from an EMBL/GenBank/DDBJ whole genome shotgun (WGS) entry which is preliminary data.</text>
</comment>
<accession>A0AB72X773</accession>
<evidence type="ECO:0000313" key="4">
    <source>
        <dbReference type="Proteomes" id="UP001189225"/>
    </source>
</evidence>
<dbReference type="Gene3D" id="3.30.700.10">
    <property type="entry name" value="Glycoprotein, Type 4 Pilin"/>
    <property type="match status" value="1"/>
</dbReference>
<feature type="transmembrane region" description="Helical" evidence="2">
    <location>
        <begin position="21"/>
        <end position="40"/>
    </location>
</feature>
<dbReference type="EMBL" id="CATWHI010000011">
    <property type="protein sequence ID" value="CAJ0744838.1"/>
    <property type="molecule type" value="Genomic_DNA"/>
</dbReference>
<keyword evidence="2" id="KW-1133">Transmembrane helix</keyword>
<dbReference type="Pfam" id="PF07963">
    <property type="entry name" value="N_methyl"/>
    <property type="match status" value="1"/>
</dbReference>
<dbReference type="GO" id="GO:0015627">
    <property type="term" value="C:type II protein secretion system complex"/>
    <property type="evidence" value="ECO:0007669"/>
    <property type="project" value="InterPro"/>
</dbReference>
<keyword evidence="2" id="KW-0472">Membrane</keyword>
<dbReference type="GO" id="GO:0015628">
    <property type="term" value="P:protein secretion by the type II secretion system"/>
    <property type="evidence" value="ECO:0007669"/>
    <property type="project" value="InterPro"/>
</dbReference>
<dbReference type="InterPro" id="IPR045584">
    <property type="entry name" value="Pilin-like"/>
</dbReference>
<dbReference type="SUPFAM" id="SSF54523">
    <property type="entry name" value="Pili subunits"/>
    <property type="match status" value="1"/>
</dbReference>
<gene>
    <name evidence="3" type="primary">xcpT_3</name>
    <name evidence="3" type="ORF">R16034_04865</name>
</gene>
<keyword evidence="2" id="KW-0812">Transmembrane</keyword>
<evidence type="ECO:0000313" key="3">
    <source>
        <dbReference type="EMBL" id="CAJ0744838.1"/>
    </source>
</evidence>
<keyword evidence="1" id="KW-0488">Methylation</keyword>
<dbReference type="PRINTS" id="PR00813">
    <property type="entry name" value="BCTERIALGSPG"/>
</dbReference>
<keyword evidence="4" id="KW-1185">Reference proteome</keyword>
<dbReference type="PANTHER" id="PTHR30093:SF47">
    <property type="entry name" value="TYPE IV PILUS NON-CORE MINOR PILIN PILE"/>
    <property type="match status" value="1"/>
</dbReference>
<protein>
    <submittedName>
        <fullName evidence="3">Type II secretion system protein G</fullName>
    </submittedName>
</protein>
<dbReference type="AlphaFoldDB" id="A0AB72X773"/>
<dbReference type="InterPro" id="IPR000983">
    <property type="entry name" value="Bac_GSPG_pilin"/>
</dbReference>
<evidence type="ECO:0000256" key="2">
    <source>
        <dbReference type="SAM" id="Phobius"/>
    </source>
</evidence>
<dbReference type="PANTHER" id="PTHR30093">
    <property type="entry name" value="GENERAL SECRETION PATHWAY PROTEIN G"/>
    <property type="match status" value="1"/>
</dbReference>
<proteinExistence type="predicted"/>
<dbReference type="InterPro" id="IPR012902">
    <property type="entry name" value="N_methyl_site"/>
</dbReference>
<organism evidence="3 4">
    <name type="scientific">Ralstonia edaphi</name>
    <dbReference type="NCBI Taxonomy" id="3058599"/>
    <lineage>
        <taxon>Bacteria</taxon>
        <taxon>Pseudomonadati</taxon>
        <taxon>Pseudomonadota</taxon>
        <taxon>Betaproteobacteria</taxon>
        <taxon>Burkholderiales</taxon>
        <taxon>Burkholderiaceae</taxon>
        <taxon>Ralstonia</taxon>
    </lineage>
</organism>
<dbReference type="PROSITE" id="PS00409">
    <property type="entry name" value="PROKAR_NTER_METHYL"/>
    <property type="match status" value="1"/>
</dbReference>
<sequence>MVKALHYVNRLRPRGFTLIELMVVMAVIALLTTIALPQYFKHVDVAKERVLRANLEMVRDAIDKFYADKNQYPASLADLVKQRYLKTPPMDPITDRTDSWKPLPSPNGEPGIYDIRSGAPGKAMDGTLYADW</sequence>
<dbReference type="Proteomes" id="UP001189225">
    <property type="component" value="Unassembled WGS sequence"/>
</dbReference>
<dbReference type="NCBIfam" id="TIGR02532">
    <property type="entry name" value="IV_pilin_GFxxxE"/>
    <property type="match status" value="1"/>
</dbReference>